<evidence type="ECO:0000313" key="12">
    <source>
        <dbReference type="Proteomes" id="UP001354971"/>
    </source>
</evidence>
<dbReference type="InterPro" id="IPR002371">
    <property type="entry name" value="FlgK"/>
</dbReference>
<evidence type="ECO:0000256" key="5">
    <source>
        <dbReference type="ARBA" id="ARBA00022525"/>
    </source>
</evidence>
<evidence type="ECO:0000256" key="7">
    <source>
        <dbReference type="SAM" id="Coils"/>
    </source>
</evidence>
<keyword evidence="7" id="KW-0175">Coiled coil</keyword>
<proteinExistence type="inferred from homology"/>
<dbReference type="PANTHER" id="PTHR30033">
    <property type="entry name" value="FLAGELLAR HOOK-ASSOCIATED PROTEIN 1"/>
    <property type="match status" value="1"/>
</dbReference>
<evidence type="ECO:0000259" key="9">
    <source>
        <dbReference type="Pfam" id="PF06429"/>
    </source>
</evidence>
<comment type="caution">
    <text evidence="11">The sequence shown here is derived from an EMBL/GenBank/DDBJ whole genome shotgun (WGS) entry which is preliminary data.</text>
</comment>
<evidence type="ECO:0000313" key="11">
    <source>
        <dbReference type="EMBL" id="MEE2526117.1"/>
    </source>
</evidence>
<protein>
    <recommendedName>
        <fullName evidence="4">Flagellar hook-associated protein 1</fullName>
    </recommendedName>
</protein>
<evidence type="ECO:0000259" key="10">
    <source>
        <dbReference type="Pfam" id="PF22638"/>
    </source>
</evidence>
<dbReference type="EMBL" id="JAZDRP010000003">
    <property type="protein sequence ID" value="MEE2526117.1"/>
    <property type="molecule type" value="Genomic_DNA"/>
</dbReference>
<feature type="domain" description="Flagellar basal body rod protein N-terminal" evidence="8">
    <location>
        <begin position="9"/>
        <end position="36"/>
    </location>
</feature>
<feature type="domain" description="Flagellar basal-body/hook protein C-terminal" evidence="9">
    <location>
        <begin position="674"/>
        <end position="711"/>
    </location>
</feature>
<evidence type="ECO:0000256" key="6">
    <source>
        <dbReference type="ARBA" id="ARBA00023143"/>
    </source>
</evidence>
<dbReference type="Proteomes" id="UP001354971">
    <property type="component" value="Unassembled WGS sequence"/>
</dbReference>
<name>A0ABU7LQD2_9PROT</name>
<evidence type="ECO:0000256" key="1">
    <source>
        <dbReference type="ARBA" id="ARBA00004117"/>
    </source>
</evidence>
<keyword evidence="11" id="KW-0282">Flagellum</keyword>
<dbReference type="RefSeq" id="WP_330198776.1">
    <property type="nucleotide sequence ID" value="NZ_JAZDRP010000003.1"/>
</dbReference>
<keyword evidence="11" id="KW-0969">Cilium</keyword>
<accession>A0ABU7LQD2</accession>
<dbReference type="Pfam" id="PF06429">
    <property type="entry name" value="Flg_bbr_C"/>
    <property type="match status" value="1"/>
</dbReference>
<evidence type="ECO:0000259" key="8">
    <source>
        <dbReference type="Pfam" id="PF00460"/>
    </source>
</evidence>
<sequence>MSLSAILGSALSGLQASQIGIRASSNNVSNVNTPGYARVEAGLSTRVVNGVGFGVSVTGVVRVADAFLQAASIRATAVASESDIVAAALDRFQAQVGTFDDQGSIFSRLNQAFTSIGSAAVDPGLSVSRLSVAADLQSFFKEGRRLYNELRIQRQEADSRIGSTIERVNELTAEIAALNLEVQSLSAAAADSTGAQNRQAELIDELGKFVDVRTSTQPDGRIFVTTTDGVGLVENGSAILRYPPSGSGAAGVDYARITIQPPGGTVQRDFNAHISGGELAGLIRLRDDELPALMEEIAELVSSAADALNKAHNDATAYPPPTTLTGHNTGLLGTDALNFTGATTIAVTGNSGALVKRIDVDFDAGTYSVDGGAAVAFGGTSVDDFITSLNTALGADGSASFTNGVMSISATGTNGIATLQDATTPSDRAGRGFSHFFGLNDLVDSIRPVHFATGLQTTDSHGYTAGQELIFSVTAPNGSDVGDITIGVTGATMGDMLTALNDPTTGLGRYVTFSLDANGRLVQTPVAGFQDFGVELKADNTERGTTGISFSSQFGLGLAAKVTRLDAMNVAERIRADSSLLSLAKLDLDGAPAIGDIVVAAGDGRGGHALQGVMTAQRSFDAAGGFTASTATLEAFASRIAGDIGSRAARAERAMQSAQSLKAAADQKRADVEGVSLDEELANMTLFQQSYNASARLLQTAKELTETLINLI</sequence>
<dbReference type="PRINTS" id="PR01005">
    <property type="entry name" value="FLGHOOKAP1"/>
</dbReference>
<comment type="subcellular location">
    <subcellularLocation>
        <location evidence="1">Bacterial flagellum basal body</location>
    </subcellularLocation>
    <subcellularLocation>
        <location evidence="2">Secreted</location>
    </subcellularLocation>
</comment>
<dbReference type="InterPro" id="IPR053927">
    <property type="entry name" value="FlgK_helical"/>
</dbReference>
<reference evidence="11 12" key="1">
    <citation type="submission" date="2024-01" db="EMBL/GenBank/DDBJ databases">
        <title>Hyphobacterium bacterium isolated from marine sediment.</title>
        <authorList>
            <person name="Zhao S."/>
        </authorList>
    </citation>
    <scope>NUCLEOTIDE SEQUENCE [LARGE SCALE GENOMIC DNA]</scope>
    <source>
        <strain evidence="12">HN65</strain>
    </source>
</reference>
<keyword evidence="11" id="KW-0966">Cell projection</keyword>
<dbReference type="InterPro" id="IPR019776">
    <property type="entry name" value="Flagellar_basal_body_rod_CS"/>
</dbReference>
<dbReference type="PROSITE" id="PS00588">
    <property type="entry name" value="FLAGELLA_BB_ROD"/>
    <property type="match status" value="1"/>
</dbReference>
<dbReference type="SUPFAM" id="SSF64518">
    <property type="entry name" value="Phase 1 flagellin"/>
    <property type="match status" value="1"/>
</dbReference>
<dbReference type="PANTHER" id="PTHR30033:SF2">
    <property type="entry name" value="FLAGELLAR HOOK PROTEIN"/>
    <property type="match status" value="1"/>
</dbReference>
<gene>
    <name evidence="11" type="primary">flgK</name>
    <name evidence="11" type="ORF">V0U79_07040</name>
</gene>
<evidence type="ECO:0000256" key="2">
    <source>
        <dbReference type="ARBA" id="ARBA00004613"/>
    </source>
</evidence>
<keyword evidence="12" id="KW-1185">Reference proteome</keyword>
<keyword evidence="6" id="KW-0975">Bacterial flagellum</keyword>
<comment type="similarity">
    <text evidence="3">Belongs to the flagella basal body rod proteins family.</text>
</comment>
<keyword evidence="5" id="KW-0964">Secreted</keyword>
<dbReference type="Pfam" id="PF22638">
    <property type="entry name" value="FlgK_D1"/>
    <property type="match status" value="1"/>
</dbReference>
<evidence type="ECO:0000256" key="3">
    <source>
        <dbReference type="ARBA" id="ARBA00009677"/>
    </source>
</evidence>
<dbReference type="InterPro" id="IPR010930">
    <property type="entry name" value="Flg_bb/hook_C_dom"/>
</dbReference>
<feature type="domain" description="Flagellar hook-associated protein FlgK helical" evidence="10">
    <location>
        <begin position="101"/>
        <end position="314"/>
    </location>
</feature>
<dbReference type="NCBIfam" id="TIGR02492">
    <property type="entry name" value="flgK_ends"/>
    <property type="match status" value="1"/>
</dbReference>
<organism evidence="11 12">
    <name type="scientific">Hyphobacterium lacteum</name>
    <dbReference type="NCBI Taxonomy" id="3116575"/>
    <lineage>
        <taxon>Bacteria</taxon>
        <taxon>Pseudomonadati</taxon>
        <taxon>Pseudomonadota</taxon>
        <taxon>Alphaproteobacteria</taxon>
        <taxon>Maricaulales</taxon>
        <taxon>Maricaulaceae</taxon>
        <taxon>Hyphobacterium</taxon>
    </lineage>
</organism>
<dbReference type="InterPro" id="IPR001444">
    <property type="entry name" value="Flag_bb_rod_N"/>
</dbReference>
<feature type="coiled-coil region" evidence="7">
    <location>
        <begin position="161"/>
        <end position="188"/>
    </location>
</feature>
<evidence type="ECO:0000256" key="4">
    <source>
        <dbReference type="ARBA" id="ARBA00016244"/>
    </source>
</evidence>
<dbReference type="Pfam" id="PF00460">
    <property type="entry name" value="Flg_bb_rod"/>
    <property type="match status" value="1"/>
</dbReference>